<organism evidence="1 2">
    <name type="scientific">Rhynchophorus ferrugineus</name>
    <name type="common">Red palm weevil</name>
    <name type="synonym">Curculio ferrugineus</name>
    <dbReference type="NCBI Taxonomy" id="354439"/>
    <lineage>
        <taxon>Eukaryota</taxon>
        <taxon>Metazoa</taxon>
        <taxon>Ecdysozoa</taxon>
        <taxon>Arthropoda</taxon>
        <taxon>Hexapoda</taxon>
        <taxon>Insecta</taxon>
        <taxon>Pterygota</taxon>
        <taxon>Neoptera</taxon>
        <taxon>Endopterygota</taxon>
        <taxon>Coleoptera</taxon>
        <taxon>Polyphaga</taxon>
        <taxon>Cucujiformia</taxon>
        <taxon>Curculionidae</taxon>
        <taxon>Dryophthorinae</taxon>
        <taxon>Rhynchophorus</taxon>
    </lineage>
</organism>
<evidence type="ECO:0000313" key="2">
    <source>
        <dbReference type="Proteomes" id="UP000625711"/>
    </source>
</evidence>
<protein>
    <submittedName>
        <fullName evidence="1">Uncharacterized protein</fullName>
    </submittedName>
</protein>
<sequence>MNLCKAVMPGCLAYSPCRNIEQCVAEEEEEEGTRRAHEDEATEGYARREMSWRLCGGTEGARVPPRTSSRLYVRSSGTGY</sequence>
<dbReference type="Proteomes" id="UP000625711">
    <property type="component" value="Unassembled WGS sequence"/>
</dbReference>
<proteinExistence type="predicted"/>
<gene>
    <name evidence="1" type="ORF">GWI33_005800</name>
</gene>
<name>A0A834IFV9_RHYFE</name>
<comment type="caution">
    <text evidence="1">The sequence shown here is derived from an EMBL/GenBank/DDBJ whole genome shotgun (WGS) entry which is preliminary data.</text>
</comment>
<dbReference type="EMBL" id="JAACXV010000289">
    <property type="protein sequence ID" value="KAF7280517.1"/>
    <property type="molecule type" value="Genomic_DNA"/>
</dbReference>
<evidence type="ECO:0000313" key="1">
    <source>
        <dbReference type="EMBL" id="KAF7280517.1"/>
    </source>
</evidence>
<keyword evidence="2" id="KW-1185">Reference proteome</keyword>
<dbReference type="AlphaFoldDB" id="A0A834IFV9"/>
<reference evidence="1" key="1">
    <citation type="submission" date="2020-08" db="EMBL/GenBank/DDBJ databases">
        <title>Genome sequencing and assembly of the red palm weevil Rhynchophorus ferrugineus.</title>
        <authorList>
            <person name="Dias G.B."/>
            <person name="Bergman C.M."/>
            <person name="Manee M."/>
        </authorList>
    </citation>
    <scope>NUCLEOTIDE SEQUENCE</scope>
    <source>
        <strain evidence="1">AA-2017</strain>
        <tissue evidence="1">Whole larva</tissue>
    </source>
</reference>
<accession>A0A834IFV9</accession>